<dbReference type="InterPro" id="IPR013551">
    <property type="entry name" value="YicC-like_C"/>
</dbReference>
<dbReference type="InterPro" id="IPR013527">
    <property type="entry name" value="YicC-like_N"/>
</dbReference>
<dbReference type="Pfam" id="PF03755">
    <property type="entry name" value="YicC-like_N"/>
    <property type="match status" value="1"/>
</dbReference>
<dbReference type="Proteomes" id="UP000544872">
    <property type="component" value="Unassembled WGS sequence"/>
</dbReference>
<reference evidence="8 9" key="1">
    <citation type="submission" date="2020-08" db="EMBL/GenBank/DDBJ databases">
        <title>Genomic Encyclopedia of Type Strains, Phase IV (KMG-IV): sequencing the most valuable type-strain genomes for metagenomic binning, comparative biology and taxonomic classification.</title>
        <authorList>
            <person name="Goeker M."/>
        </authorList>
    </citation>
    <scope>NUCLEOTIDE SEQUENCE [LARGE SCALE GENOMIC DNA]</scope>
    <source>
        <strain evidence="8 9">DSM 11590</strain>
    </source>
</reference>
<comment type="caution">
    <text evidence="8">The sequence shown here is derived from an EMBL/GenBank/DDBJ whole genome shotgun (WGS) entry which is preliminary data.</text>
</comment>
<dbReference type="RefSeq" id="WP_184261798.1">
    <property type="nucleotide sequence ID" value="NZ_JACIIX010000002.1"/>
</dbReference>
<gene>
    <name evidence="8" type="ORF">FHS48_000885</name>
</gene>
<proteinExistence type="inferred from homology"/>
<evidence type="ECO:0000313" key="8">
    <source>
        <dbReference type="EMBL" id="MBB6209483.1"/>
    </source>
</evidence>
<feature type="domain" description="Endoribonuclease YicC-like N-terminal" evidence="6">
    <location>
        <begin position="4"/>
        <end position="162"/>
    </location>
</feature>
<evidence type="ECO:0000256" key="2">
    <source>
        <dbReference type="ARBA" id="ARBA00022722"/>
    </source>
</evidence>
<sequence>MKTIASMTGFARAGGQRPDLGLSWTWEARSVNGKGLDVRVRWPNGFDALEAPAKDLVGKRLTRGSVTLSLQTRTDAGAGVPQVRINQALLAQLMDLARDLPLHVQPPTFDGLLQVRGVLETLESAEPDEETRKGLEAEMLTSLGEALTALEAARRDEGGRLNTILRAHLATIADLIGKAAQTASARPEAVQDRLRAALNQLLDAKVPVSEDRLAQELALIATRQDVREELDRLTAHVAQATELLDSAGPVGRRLDFLCQEFNREANTLCSKAQDTALTRIGLDLKTVIDQLREQVQNVE</sequence>
<dbReference type="NCBIfam" id="TIGR00255">
    <property type="entry name" value="YicC/YloC family endoribonuclease"/>
    <property type="match status" value="1"/>
</dbReference>
<evidence type="ECO:0000256" key="5">
    <source>
        <dbReference type="ARBA" id="ARBA00035648"/>
    </source>
</evidence>
<accession>A0A7W9ZDG3</accession>
<evidence type="ECO:0000256" key="1">
    <source>
        <dbReference type="ARBA" id="ARBA00001968"/>
    </source>
</evidence>
<dbReference type="Pfam" id="PF08340">
    <property type="entry name" value="YicC-like_C"/>
    <property type="match status" value="1"/>
</dbReference>
<comment type="cofactor">
    <cofactor evidence="1">
        <name>a divalent metal cation</name>
        <dbReference type="ChEBI" id="CHEBI:60240"/>
    </cofactor>
</comment>
<evidence type="ECO:0000256" key="3">
    <source>
        <dbReference type="ARBA" id="ARBA00022759"/>
    </source>
</evidence>
<keyword evidence="2" id="KW-0540">Nuclease</keyword>
<dbReference type="PANTHER" id="PTHR30636:SF3">
    <property type="entry name" value="UPF0701 PROTEIN YICC"/>
    <property type="match status" value="1"/>
</dbReference>
<evidence type="ECO:0000313" key="9">
    <source>
        <dbReference type="Proteomes" id="UP000544872"/>
    </source>
</evidence>
<comment type="similarity">
    <text evidence="5">Belongs to the YicC/YloC family.</text>
</comment>
<evidence type="ECO:0000259" key="7">
    <source>
        <dbReference type="Pfam" id="PF08340"/>
    </source>
</evidence>
<keyword evidence="3" id="KW-0255">Endonuclease</keyword>
<name>A0A7W9ZDG3_NOVIT</name>
<dbReference type="GO" id="GO:0004521">
    <property type="term" value="F:RNA endonuclease activity"/>
    <property type="evidence" value="ECO:0007669"/>
    <property type="project" value="InterPro"/>
</dbReference>
<organism evidence="8 9">
    <name type="scientific">Novispirillum itersonii</name>
    <name type="common">Aquaspirillum itersonii</name>
    <dbReference type="NCBI Taxonomy" id="189"/>
    <lineage>
        <taxon>Bacteria</taxon>
        <taxon>Pseudomonadati</taxon>
        <taxon>Pseudomonadota</taxon>
        <taxon>Alphaproteobacteria</taxon>
        <taxon>Rhodospirillales</taxon>
        <taxon>Novispirillaceae</taxon>
        <taxon>Novispirillum</taxon>
    </lineage>
</organism>
<dbReference type="EMBL" id="JACIIX010000002">
    <property type="protein sequence ID" value="MBB6209483.1"/>
    <property type="molecule type" value="Genomic_DNA"/>
</dbReference>
<protein>
    <submittedName>
        <fullName evidence="8">Uncharacterized protein (TIGR00255 family)</fullName>
    </submittedName>
</protein>
<evidence type="ECO:0000259" key="6">
    <source>
        <dbReference type="Pfam" id="PF03755"/>
    </source>
</evidence>
<dbReference type="PANTHER" id="PTHR30636">
    <property type="entry name" value="UPF0701 PROTEIN YICC"/>
    <property type="match status" value="1"/>
</dbReference>
<dbReference type="GO" id="GO:0016787">
    <property type="term" value="F:hydrolase activity"/>
    <property type="evidence" value="ECO:0007669"/>
    <property type="project" value="UniProtKB-KW"/>
</dbReference>
<dbReference type="InterPro" id="IPR005229">
    <property type="entry name" value="YicC/YloC-like"/>
</dbReference>
<keyword evidence="4" id="KW-0378">Hydrolase</keyword>
<feature type="domain" description="Endoribonuclease YicC-like C-terminal" evidence="7">
    <location>
        <begin position="181"/>
        <end position="299"/>
    </location>
</feature>
<keyword evidence="9" id="KW-1185">Reference proteome</keyword>
<evidence type="ECO:0000256" key="4">
    <source>
        <dbReference type="ARBA" id="ARBA00022801"/>
    </source>
</evidence>
<dbReference type="AlphaFoldDB" id="A0A7W9ZDG3"/>